<keyword evidence="4" id="KW-0249">Electron transport</keyword>
<evidence type="ECO:0000313" key="12">
    <source>
        <dbReference type="Proteomes" id="UP000759537"/>
    </source>
</evidence>
<gene>
    <name evidence="11" type="ORF">DFH94DRAFT_764979</name>
</gene>
<keyword evidence="3 8" id="KW-0812">Transmembrane</keyword>
<dbReference type="InterPro" id="IPR006593">
    <property type="entry name" value="Cyt_b561/ferric_Rdtase_TM"/>
</dbReference>
<dbReference type="GO" id="GO:0016020">
    <property type="term" value="C:membrane"/>
    <property type="evidence" value="ECO:0007669"/>
    <property type="project" value="UniProtKB-SubCell"/>
</dbReference>
<dbReference type="CDD" id="cd08760">
    <property type="entry name" value="Cyt_b561_FRRS1_like"/>
    <property type="match status" value="1"/>
</dbReference>
<evidence type="ECO:0000256" key="5">
    <source>
        <dbReference type="ARBA" id="ARBA00022989"/>
    </source>
</evidence>
<feature type="chain" id="PRO_5040389990" description="Cytochrome b561 domain-containing protein" evidence="9">
    <location>
        <begin position="20"/>
        <end position="418"/>
    </location>
</feature>
<keyword evidence="6 8" id="KW-0472">Membrane</keyword>
<accession>A0A9P5K024</accession>
<keyword evidence="12" id="KW-1185">Reference proteome</keyword>
<evidence type="ECO:0000256" key="2">
    <source>
        <dbReference type="ARBA" id="ARBA00022448"/>
    </source>
</evidence>
<keyword evidence="9" id="KW-0732">Signal</keyword>
<dbReference type="PANTHER" id="PTHR47797:SF3">
    <property type="entry name" value="CYTOCHROME B561 DOMAIN-CONTAINING PROTEIN"/>
    <property type="match status" value="1"/>
</dbReference>
<dbReference type="Gene3D" id="2.60.40.1210">
    <property type="entry name" value="Cellobiose dehydrogenase, cytochrome domain"/>
    <property type="match status" value="1"/>
</dbReference>
<comment type="subcellular location">
    <subcellularLocation>
        <location evidence="1">Membrane</location>
    </subcellularLocation>
</comment>
<evidence type="ECO:0000256" key="9">
    <source>
        <dbReference type="SAM" id="SignalP"/>
    </source>
</evidence>
<dbReference type="SMART" id="SM00664">
    <property type="entry name" value="DoH"/>
    <property type="match status" value="1"/>
</dbReference>
<reference evidence="11" key="2">
    <citation type="journal article" date="2020" name="Nat. Commun.">
        <title>Large-scale genome sequencing of mycorrhizal fungi provides insights into the early evolution of symbiotic traits.</title>
        <authorList>
            <person name="Miyauchi S."/>
            <person name="Kiss E."/>
            <person name="Kuo A."/>
            <person name="Drula E."/>
            <person name="Kohler A."/>
            <person name="Sanchez-Garcia M."/>
            <person name="Morin E."/>
            <person name="Andreopoulos B."/>
            <person name="Barry K.W."/>
            <person name="Bonito G."/>
            <person name="Buee M."/>
            <person name="Carver A."/>
            <person name="Chen C."/>
            <person name="Cichocki N."/>
            <person name="Clum A."/>
            <person name="Culley D."/>
            <person name="Crous P.W."/>
            <person name="Fauchery L."/>
            <person name="Girlanda M."/>
            <person name="Hayes R.D."/>
            <person name="Keri Z."/>
            <person name="LaButti K."/>
            <person name="Lipzen A."/>
            <person name="Lombard V."/>
            <person name="Magnuson J."/>
            <person name="Maillard F."/>
            <person name="Murat C."/>
            <person name="Nolan M."/>
            <person name="Ohm R.A."/>
            <person name="Pangilinan J."/>
            <person name="Pereira M.F."/>
            <person name="Perotto S."/>
            <person name="Peter M."/>
            <person name="Pfister S."/>
            <person name="Riley R."/>
            <person name="Sitrit Y."/>
            <person name="Stielow J.B."/>
            <person name="Szollosi G."/>
            <person name="Zifcakova L."/>
            <person name="Stursova M."/>
            <person name="Spatafora J.W."/>
            <person name="Tedersoo L."/>
            <person name="Vaario L.M."/>
            <person name="Yamada A."/>
            <person name="Yan M."/>
            <person name="Wang P."/>
            <person name="Xu J."/>
            <person name="Bruns T."/>
            <person name="Baldrian P."/>
            <person name="Vilgalys R."/>
            <person name="Dunand C."/>
            <person name="Henrissat B."/>
            <person name="Grigoriev I.V."/>
            <person name="Hibbett D."/>
            <person name="Nagy L.G."/>
            <person name="Martin F.M."/>
        </authorList>
    </citation>
    <scope>NUCLEOTIDE SEQUENCE</scope>
    <source>
        <strain evidence="11">Prilba</strain>
    </source>
</reference>
<dbReference type="OrthoDB" id="366214at2759"/>
<proteinExistence type="predicted"/>
<dbReference type="SMART" id="SM00665">
    <property type="entry name" value="B561"/>
    <property type="match status" value="1"/>
</dbReference>
<feature type="transmembrane region" description="Helical" evidence="8">
    <location>
        <begin position="236"/>
        <end position="257"/>
    </location>
</feature>
<protein>
    <recommendedName>
        <fullName evidence="10">Cytochrome b561 domain-containing protein</fullName>
    </recommendedName>
</protein>
<comment type="caution">
    <text evidence="11">The sequence shown here is derived from an EMBL/GenBank/DDBJ whole genome shotgun (WGS) entry which is preliminary data.</text>
</comment>
<evidence type="ECO:0000256" key="4">
    <source>
        <dbReference type="ARBA" id="ARBA00022982"/>
    </source>
</evidence>
<dbReference type="InterPro" id="IPR005018">
    <property type="entry name" value="DOMON_domain"/>
</dbReference>
<keyword evidence="5 8" id="KW-1133">Transmembrane helix</keyword>
<feature type="region of interest" description="Disordered" evidence="7">
    <location>
        <begin position="192"/>
        <end position="224"/>
    </location>
</feature>
<dbReference type="SUPFAM" id="SSF49344">
    <property type="entry name" value="CBD9-like"/>
    <property type="match status" value="1"/>
</dbReference>
<dbReference type="PROSITE" id="PS50939">
    <property type="entry name" value="CYTOCHROME_B561"/>
    <property type="match status" value="1"/>
</dbReference>
<dbReference type="AlphaFoldDB" id="A0A9P5K024"/>
<evidence type="ECO:0000256" key="8">
    <source>
        <dbReference type="SAM" id="Phobius"/>
    </source>
</evidence>
<evidence type="ECO:0000256" key="3">
    <source>
        <dbReference type="ARBA" id="ARBA00022692"/>
    </source>
</evidence>
<dbReference type="Pfam" id="PF03188">
    <property type="entry name" value="Cytochrom_B561"/>
    <property type="match status" value="1"/>
</dbReference>
<dbReference type="Proteomes" id="UP000759537">
    <property type="component" value="Unassembled WGS sequence"/>
</dbReference>
<evidence type="ECO:0000256" key="1">
    <source>
        <dbReference type="ARBA" id="ARBA00004370"/>
    </source>
</evidence>
<feature type="transmembrane region" description="Helical" evidence="8">
    <location>
        <begin position="306"/>
        <end position="326"/>
    </location>
</feature>
<dbReference type="PANTHER" id="PTHR47797">
    <property type="entry name" value="DEHYDROGENASE, PUTATIVE (AFU_ORTHOLOGUE AFUA_8G05805)-RELATED"/>
    <property type="match status" value="1"/>
</dbReference>
<feature type="transmembrane region" description="Helical" evidence="8">
    <location>
        <begin position="277"/>
        <end position="294"/>
    </location>
</feature>
<feature type="signal peptide" evidence="9">
    <location>
        <begin position="1"/>
        <end position="19"/>
    </location>
</feature>
<dbReference type="Gene3D" id="1.20.120.1770">
    <property type="match status" value="1"/>
</dbReference>
<evidence type="ECO:0000259" key="10">
    <source>
        <dbReference type="PROSITE" id="PS50939"/>
    </source>
</evidence>
<sequence length="418" mass="44311">MFISVLLAVLALSIDSAGATSVHVRSAHRVRQTSGSAHDSLCNRAMCIEATVQGDTAQYVLRSTGAQKLGWMAMGFGHYMSDSAMVIMWPSDADADGSYASVTLSQRKAPYETMPTPDPNPPFVATLELSEISVAGEHLQMAFTRPAPPDGMQDIIWAFSRTPPESAENDAHISVHHLYGSGVLNLTRTAVSEDEPLPSPVPSPEAGDIADGGNTTRPTDGASAVGSKGGGGFASFVHAGLCILAFLFVIPSGALVVRYAKATGNPAAFNLHRNLQFGVAGTSIAGGMLAYLFMDGDGSGAAHKWWGTALVLLYCVQCAVGFWVQRTPASNRTSLHRMLLAGLGAFIVLLAFYDAWLGFVAAGESPLLWCILFVVIPSLYLVGVVMIQRRFGSVLEDAKGDYVVLDTRGPNDEVEARS</sequence>
<dbReference type="EMBL" id="WHVB01000019">
    <property type="protein sequence ID" value="KAF8472973.1"/>
    <property type="molecule type" value="Genomic_DNA"/>
</dbReference>
<feature type="domain" description="Cytochrome b561" evidence="10">
    <location>
        <begin position="202"/>
        <end position="396"/>
    </location>
</feature>
<feature type="transmembrane region" description="Helical" evidence="8">
    <location>
        <begin position="366"/>
        <end position="387"/>
    </location>
</feature>
<name>A0A9P5K024_9AGAM</name>
<evidence type="ECO:0000256" key="7">
    <source>
        <dbReference type="SAM" id="MobiDB-lite"/>
    </source>
</evidence>
<reference evidence="11" key="1">
    <citation type="submission" date="2019-10" db="EMBL/GenBank/DDBJ databases">
        <authorList>
            <consortium name="DOE Joint Genome Institute"/>
            <person name="Kuo A."/>
            <person name="Miyauchi S."/>
            <person name="Kiss E."/>
            <person name="Drula E."/>
            <person name="Kohler A."/>
            <person name="Sanchez-Garcia M."/>
            <person name="Andreopoulos B."/>
            <person name="Barry K.W."/>
            <person name="Bonito G."/>
            <person name="Buee M."/>
            <person name="Carver A."/>
            <person name="Chen C."/>
            <person name="Cichocki N."/>
            <person name="Clum A."/>
            <person name="Culley D."/>
            <person name="Crous P.W."/>
            <person name="Fauchery L."/>
            <person name="Girlanda M."/>
            <person name="Hayes R."/>
            <person name="Keri Z."/>
            <person name="LaButti K."/>
            <person name="Lipzen A."/>
            <person name="Lombard V."/>
            <person name="Magnuson J."/>
            <person name="Maillard F."/>
            <person name="Morin E."/>
            <person name="Murat C."/>
            <person name="Nolan M."/>
            <person name="Ohm R."/>
            <person name="Pangilinan J."/>
            <person name="Pereira M."/>
            <person name="Perotto S."/>
            <person name="Peter M."/>
            <person name="Riley R."/>
            <person name="Sitrit Y."/>
            <person name="Stielow B."/>
            <person name="Szollosi G."/>
            <person name="Zifcakova L."/>
            <person name="Stursova M."/>
            <person name="Spatafora J.W."/>
            <person name="Tedersoo L."/>
            <person name="Vaario L.-M."/>
            <person name="Yamada A."/>
            <person name="Yan M."/>
            <person name="Wang P."/>
            <person name="Xu J."/>
            <person name="Bruns T."/>
            <person name="Baldrian P."/>
            <person name="Vilgalys R."/>
            <person name="Henrissat B."/>
            <person name="Grigoriev I.V."/>
            <person name="Hibbett D."/>
            <person name="Nagy L.G."/>
            <person name="Martin F.M."/>
        </authorList>
    </citation>
    <scope>NUCLEOTIDE SEQUENCE</scope>
    <source>
        <strain evidence="11">Prilba</strain>
    </source>
</reference>
<keyword evidence="2" id="KW-0813">Transport</keyword>
<feature type="transmembrane region" description="Helical" evidence="8">
    <location>
        <begin position="338"/>
        <end position="360"/>
    </location>
</feature>
<evidence type="ECO:0000313" key="11">
    <source>
        <dbReference type="EMBL" id="KAF8472973.1"/>
    </source>
</evidence>
<evidence type="ECO:0000256" key="6">
    <source>
        <dbReference type="ARBA" id="ARBA00023136"/>
    </source>
</evidence>
<organism evidence="11 12">
    <name type="scientific">Russula ochroleuca</name>
    <dbReference type="NCBI Taxonomy" id="152965"/>
    <lineage>
        <taxon>Eukaryota</taxon>
        <taxon>Fungi</taxon>
        <taxon>Dikarya</taxon>
        <taxon>Basidiomycota</taxon>
        <taxon>Agaricomycotina</taxon>
        <taxon>Agaricomycetes</taxon>
        <taxon>Russulales</taxon>
        <taxon>Russulaceae</taxon>
        <taxon>Russula</taxon>
    </lineage>
</organism>